<dbReference type="EMBL" id="AP027151">
    <property type="protein sequence ID" value="BDV42384.1"/>
    <property type="molecule type" value="Genomic_DNA"/>
</dbReference>
<dbReference type="PANTHER" id="PTHR30069:SF49">
    <property type="entry name" value="OUTER MEMBRANE PROTEIN C"/>
    <property type="match status" value="1"/>
</dbReference>
<dbReference type="PROSITE" id="PS52016">
    <property type="entry name" value="TONB_DEPENDENT_REC_3"/>
    <property type="match status" value="1"/>
</dbReference>
<keyword evidence="10" id="KW-0732">Signal</keyword>
<dbReference type="RefSeq" id="WP_282002817.1">
    <property type="nucleotide sequence ID" value="NZ_AP027151.1"/>
</dbReference>
<keyword evidence="3 8" id="KW-1134">Transmembrane beta strand</keyword>
<keyword evidence="5 9" id="KW-0798">TonB box</keyword>
<comment type="subcellular location">
    <subcellularLocation>
        <location evidence="1 8">Cell outer membrane</location>
        <topology evidence="1 8">Multi-pass membrane protein</topology>
    </subcellularLocation>
</comment>
<keyword evidence="14" id="KW-1185">Reference proteome</keyword>
<dbReference type="InterPro" id="IPR000531">
    <property type="entry name" value="Beta-barrel_TonB"/>
</dbReference>
<evidence type="ECO:0000256" key="8">
    <source>
        <dbReference type="PROSITE-ProRule" id="PRU01360"/>
    </source>
</evidence>
<evidence type="ECO:0000313" key="13">
    <source>
        <dbReference type="EMBL" id="BDV42384.1"/>
    </source>
</evidence>
<protein>
    <submittedName>
        <fullName evidence="13">Ligand-gated channel</fullName>
    </submittedName>
</protein>
<dbReference type="Gene3D" id="2.40.170.20">
    <property type="entry name" value="TonB-dependent receptor, beta-barrel domain"/>
    <property type="match status" value="1"/>
</dbReference>
<evidence type="ECO:0000256" key="1">
    <source>
        <dbReference type="ARBA" id="ARBA00004571"/>
    </source>
</evidence>
<dbReference type="Pfam" id="PF00593">
    <property type="entry name" value="TonB_dep_Rec_b-barrel"/>
    <property type="match status" value="1"/>
</dbReference>
<dbReference type="PANTHER" id="PTHR30069">
    <property type="entry name" value="TONB-DEPENDENT OUTER MEMBRANE RECEPTOR"/>
    <property type="match status" value="1"/>
</dbReference>
<name>A0ABM8EJ33_9BACT</name>
<accession>A0ABM8EJ33</accession>
<feature type="signal peptide" evidence="10">
    <location>
        <begin position="1"/>
        <end position="24"/>
    </location>
</feature>
<evidence type="ECO:0000256" key="4">
    <source>
        <dbReference type="ARBA" id="ARBA00022692"/>
    </source>
</evidence>
<evidence type="ECO:0000256" key="3">
    <source>
        <dbReference type="ARBA" id="ARBA00022452"/>
    </source>
</evidence>
<evidence type="ECO:0000256" key="2">
    <source>
        <dbReference type="ARBA" id="ARBA00022448"/>
    </source>
</evidence>
<dbReference type="Gene3D" id="2.170.130.10">
    <property type="entry name" value="TonB-dependent receptor, plug domain"/>
    <property type="match status" value="1"/>
</dbReference>
<sequence>MKLCDKAGLLLVLAGLALPGTGVAENLMLDEIVVRGETESPREETLSIREVRESPAKDVGEALKQLEGLAIVRKGAIANDVVLRGLQRDNINVLVDGVRVYGACPNRMDPPSFHYDFAEIEEIKVVKGPYDLENAGSLGGTVETVTKKPQPGFSSDLTLGYGSYDSVNASATASYGADRFDGLLGYAFKYSGVPEAGDGKLITDIYPATNPNRYRADTLDSKAYEINTGWAKFGLRPTAKSRMELGYSYQDAEHVLYPYLKMDADYDRTHRLNWRYRATDLTGPVKAVHLQAYWDRVSHLMDDSLRQSAVGKARDYSMQTDARSQVVGAKANATAAVGPGSLKGGADYYSRNWDALNVRAAYTAAQPYAPLNMIPDVFVDNLGLFAEYELPLAERVKLRGGVRGDLTWIRADKANNATAQDDRTDFAEVSGNLQLTWTPASGVELFAGLGRGVRTPDPEELYIDVPAMAPAITWRGNPALRPTVNHQADLGVKYATGRYYVSASLFYSRLDDYVNLAAVSTALKSYRNIDASLWGAEFGSQVSLPADLYLKGSLSYTEGENRDDHRPLAEIPPLKGSLALRYDVERWFVEAVQNFTARQDRVDSGLNEQETAGWLTTDLKAGVKYDSLSLYGGVNNLLDNQYYSHLSYQRDPFASGVGFKVPENGRNFYLTVAYAF</sequence>
<evidence type="ECO:0000256" key="9">
    <source>
        <dbReference type="RuleBase" id="RU003357"/>
    </source>
</evidence>
<dbReference type="CDD" id="cd01347">
    <property type="entry name" value="ligand_gated_channel"/>
    <property type="match status" value="1"/>
</dbReference>
<keyword evidence="6 8" id="KW-0472">Membrane</keyword>
<dbReference type="InterPro" id="IPR037066">
    <property type="entry name" value="Plug_dom_sf"/>
</dbReference>
<organism evidence="13 14">
    <name type="scientific">Geotalea uraniireducens</name>
    <dbReference type="NCBI Taxonomy" id="351604"/>
    <lineage>
        <taxon>Bacteria</taxon>
        <taxon>Pseudomonadati</taxon>
        <taxon>Thermodesulfobacteriota</taxon>
        <taxon>Desulfuromonadia</taxon>
        <taxon>Geobacterales</taxon>
        <taxon>Geobacteraceae</taxon>
        <taxon>Geotalea</taxon>
    </lineage>
</organism>
<feature type="domain" description="TonB-dependent receptor-like beta-barrel" evidence="11">
    <location>
        <begin position="228"/>
        <end position="637"/>
    </location>
</feature>
<evidence type="ECO:0000256" key="5">
    <source>
        <dbReference type="ARBA" id="ARBA00023077"/>
    </source>
</evidence>
<feature type="chain" id="PRO_5046181633" evidence="10">
    <location>
        <begin position="25"/>
        <end position="676"/>
    </location>
</feature>
<gene>
    <name evidence="13" type="ORF">GURASL_13070</name>
</gene>
<evidence type="ECO:0000256" key="7">
    <source>
        <dbReference type="ARBA" id="ARBA00023237"/>
    </source>
</evidence>
<reference evidence="13 14" key="1">
    <citation type="submission" date="2022-12" db="EMBL/GenBank/DDBJ databases">
        <title>Polyphasic characterization of Geotalea uranireducens NIT-SL11 newly isolated from a complex of sewage sludge and microbially reduced graphene oxide.</title>
        <authorList>
            <person name="Xie L."/>
            <person name="Yoshida N."/>
            <person name="Meng L."/>
        </authorList>
    </citation>
    <scope>NUCLEOTIDE SEQUENCE [LARGE SCALE GENOMIC DNA]</scope>
    <source>
        <strain evidence="13 14">NIT-SL11</strain>
    </source>
</reference>
<evidence type="ECO:0000259" key="12">
    <source>
        <dbReference type="Pfam" id="PF07715"/>
    </source>
</evidence>
<dbReference type="SUPFAM" id="SSF56935">
    <property type="entry name" value="Porins"/>
    <property type="match status" value="1"/>
</dbReference>
<evidence type="ECO:0000259" key="11">
    <source>
        <dbReference type="Pfam" id="PF00593"/>
    </source>
</evidence>
<keyword evidence="2 8" id="KW-0813">Transport</keyword>
<dbReference type="InterPro" id="IPR036942">
    <property type="entry name" value="Beta-barrel_TonB_sf"/>
</dbReference>
<feature type="domain" description="TonB-dependent receptor plug" evidence="12">
    <location>
        <begin position="46"/>
        <end position="141"/>
    </location>
</feature>
<keyword evidence="4 8" id="KW-0812">Transmembrane</keyword>
<dbReference type="Proteomes" id="UP001317705">
    <property type="component" value="Chromosome"/>
</dbReference>
<dbReference type="InterPro" id="IPR012910">
    <property type="entry name" value="Plug_dom"/>
</dbReference>
<evidence type="ECO:0000256" key="6">
    <source>
        <dbReference type="ARBA" id="ARBA00023136"/>
    </source>
</evidence>
<dbReference type="Pfam" id="PF07715">
    <property type="entry name" value="Plug"/>
    <property type="match status" value="1"/>
</dbReference>
<evidence type="ECO:0000256" key="10">
    <source>
        <dbReference type="SAM" id="SignalP"/>
    </source>
</evidence>
<proteinExistence type="inferred from homology"/>
<evidence type="ECO:0000313" key="14">
    <source>
        <dbReference type="Proteomes" id="UP001317705"/>
    </source>
</evidence>
<dbReference type="InterPro" id="IPR039426">
    <property type="entry name" value="TonB-dep_rcpt-like"/>
</dbReference>
<keyword evidence="7 8" id="KW-0998">Cell outer membrane</keyword>
<comment type="similarity">
    <text evidence="8 9">Belongs to the TonB-dependent receptor family.</text>
</comment>